<evidence type="ECO:0000313" key="1">
    <source>
        <dbReference type="EMBL" id="SPD15078.1"/>
    </source>
</evidence>
<proteinExistence type="predicted"/>
<accession>A0A2N9HST7</accession>
<dbReference type="EMBL" id="OIVN01004035">
    <property type="protein sequence ID" value="SPD15078.1"/>
    <property type="molecule type" value="Genomic_DNA"/>
</dbReference>
<reference evidence="1" key="1">
    <citation type="submission" date="2018-02" db="EMBL/GenBank/DDBJ databases">
        <authorList>
            <person name="Cohen D.B."/>
            <person name="Kent A.D."/>
        </authorList>
    </citation>
    <scope>NUCLEOTIDE SEQUENCE</scope>
</reference>
<name>A0A2N9HST7_FAGSY</name>
<protein>
    <submittedName>
        <fullName evidence="1">Uncharacterized protein</fullName>
    </submittedName>
</protein>
<sequence>MPRNCGNDFWLVWDFLGDAERVVELFDVGNEMGCPQKLVVWRVPHCNVVFRGSVCEDV</sequence>
<dbReference type="AlphaFoldDB" id="A0A2N9HST7"/>
<organism evidence="1">
    <name type="scientific">Fagus sylvatica</name>
    <name type="common">Beechnut</name>
    <dbReference type="NCBI Taxonomy" id="28930"/>
    <lineage>
        <taxon>Eukaryota</taxon>
        <taxon>Viridiplantae</taxon>
        <taxon>Streptophyta</taxon>
        <taxon>Embryophyta</taxon>
        <taxon>Tracheophyta</taxon>
        <taxon>Spermatophyta</taxon>
        <taxon>Magnoliopsida</taxon>
        <taxon>eudicotyledons</taxon>
        <taxon>Gunneridae</taxon>
        <taxon>Pentapetalae</taxon>
        <taxon>rosids</taxon>
        <taxon>fabids</taxon>
        <taxon>Fagales</taxon>
        <taxon>Fagaceae</taxon>
        <taxon>Fagus</taxon>
    </lineage>
</organism>
<gene>
    <name evidence="1" type="ORF">FSB_LOCUS42960</name>
</gene>